<accession>G2LHL2</accession>
<feature type="region of interest" description="Disordered" evidence="1">
    <location>
        <begin position="771"/>
        <end position="800"/>
    </location>
</feature>
<dbReference type="RefSeq" id="WP_014100413.1">
    <property type="nucleotide sequence ID" value="NC_016024.1"/>
</dbReference>
<sequence>MKPWHEIAVPHPDIRAGKFDESVFAADLSDVVAGRGPLEYGDAETFFRKTYPTQGLVNLLAVIASRLSGQKAGNAVIQIQTPFGGGKTHSLIALYHLFTNSQAGRPAGPVSQVLEKAQLDSVPAVRVVTFTGTAADPLGRTPWGEIAEQLGHYTLLAEHDRKQRAPGKDLLHKVLADKPTLLLMDEVAEYVVKAKDFREQIVAFFQELTEAVKVLPRCALVVTLPSSAPYGEDGERVLHQLQQVFGRVEAIYTPVEGEEMYEIIRCRLFEWAHEPSDEARKVANGYWEMYQRLGDEVPREVREPSYRDKLRKAYPFHPELIDLLFERWSTYSTFQRTRGVLRLLAEVVADLYQRQHPAPLIQPAHLNLANATVRRELVKHIGNEYEGVIAADIAGGNAKAQKIDREVGSEYTRFGIASGLATAIFFGSFSGSERKGLGVQRLRLAVLREGIPPALVGDALRRLEEELWYLHVEGGICSFSSQPNLNRVIVEKEEAVGDEHMAEEIRARLEKLAGTELRVTLWPKGAQDVPDTKDLKLAILPPEHPKQSRATNAFVDELLKKCGVTFRTYQNTLLVLASDEGELSSLRQKVKRLLALRAIHDDKAFMRQLSEDNRRTLESKLRTLESDIPFSLHSAYRHLAKLGEGGLEWSDLGLPTVGEKGSLSKRTLAYLKSQELLLERISPHNLLRKALREDEPEKPVSAIREAFLCYPQLPMVQSPAVIEQAIIQGVRERVFAVKSGDEVYFGDDLHVSVEAGWVLIRKEFIPQAGLQVKRVDEPQKPDGTDTTRPGGGTPPPDRSTLERRCVTLRVKVPWDKLSDVVRGVILPLRNDGAELEVEILVQARAESGGIKPATWENKVKETLRQINAEIVEEQCE</sequence>
<dbReference type="EMBL" id="CP002514">
    <property type="protein sequence ID" value="AEP12676.1"/>
    <property type="molecule type" value="Genomic_DNA"/>
</dbReference>
<feature type="compositionally biased region" description="Basic and acidic residues" evidence="1">
    <location>
        <begin position="773"/>
        <end position="785"/>
    </location>
</feature>
<proteinExistence type="predicted"/>
<dbReference type="InterPro" id="IPR007555">
    <property type="entry name" value="DUF499"/>
</dbReference>
<dbReference type="AlphaFoldDB" id="G2LHL2"/>
<dbReference type="Proteomes" id="UP000006791">
    <property type="component" value="Chromosome 1"/>
</dbReference>
<name>G2LHL2_CHLTF</name>
<evidence type="ECO:0000313" key="3">
    <source>
        <dbReference type="Proteomes" id="UP000006791"/>
    </source>
</evidence>
<evidence type="ECO:0008006" key="4">
    <source>
        <dbReference type="Google" id="ProtNLM"/>
    </source>
</evidence>
<organism evidence="2 3">
    <name type="scientific">Chloracidobacterium thermophilum (strain B)</name>
    <dbReference type="NCBI Taxonomy" id="981222"/>
    <lineage>
        <taxon>Bacteria</taxon>
        <taxon>Pseudomonadati</taxon>
        <taxon>Acidobacteriota</taxon>
        <taxon>Terriglobia</taxon>
        <taxon>Terriglobales</taxon>
        <taxon>Acidobacteriaceae</taxon>
        <taxon>Chloracidobacterium</taxon>
    </lineage>
</organism>
<evidence type="ECO:0000256" key="1">
    <source>
        <dbReference type="SAM" id="MobiDB-lite"/>
    </source>
</evidence>
<protein>
    <recommendedName>
        <fullName evidence="4">ATPase (AAA+ superfamily)</fullName>
    </recommendedName>
</protein>
<dbReference type="HOGENOM" id="CLU_010124_1_0_0"/>
<dbReference type="KEGG" id="ctm:Cabther_A1930"/>
<keyword evidence="3" id="KW-1185">Reference proteome</keyword>
<dbReference type="Pfam" id="PF04465">
    <property type="entry name" value="DUF499"/>
    <property type="match status" value="2"/>
</dbReference>
<reference evidence="2 3" key="1">
    <citation type="journal article" date="2012" name="Environ. Microbiol.">
        <title>Complete genome of Candidatus Chloracidobacterium thermophilum, a chlorophyll-based photoheterotroph belonging to the phylum Acidobacteria.</title>
        <authorList>
            <person name="Garcia Costas A.M."/>
            <person name="Liu Z."/>
            <person name="Tomsho L.P."/>
            <person name="Schuster S.C."/>
            <person name="Ward D.M."/>
            <person name="Bryant D.A."/>
        </authorList>
    </citation>
    <scope>NUCLEOTIDE SEQUENCE [LARGE SCALE GENOMIC DNA]</scope>
    <source>
        <strain evidence="2 3">B</strain>
    </source>
</reference>
<gene>
    <name evidence="2" type="ordered locus">Cabther_A1930</name>
</gene>
<dbReference type="STRING" id="981222.Cabther_A1930"/>
<dbReference type="OrthoDB" id="9757917at2"/>
<evidence type="ECO:0000313" key="2">
    <source>
        <dbReference type="EMBL" id="AEP12676.1"/>
    </source>
</evidence>